<comment type="caution">
    <text evidence="1">The sequence shown here is derived from an EMBL/GenBank/DDBJ whole genome shotgun (WGS) entry which is preliminary data.</text>
</comment>
<keyword evidence="2" id="KW-1185">Reference proteome</keyword>
<sequence>MRKQTYIQQAANWAKAHGFIDIMANADGYPTPGGYGRQQDGLSFIPDVTGKQFEQKSYFEVILKTSPVDELLSKLKLLSQLALLSGGELYLLAPKGHLPFAKSVAIQSRITANWVILA</sequence>
<proteinExistence type="predicted"/>
<gene>
    <name evidence="1" type="ORF">M0L20_27410</name>
</gene>
<protein>
    <submittedName>
        <fullName evidence="1">Uncharacterized protein</fullName>
    </submittedName>
</protein>
<reference evidence="1 2" key="1">
    <citation type="submission" date="2022-04" db="EMBL/GenBank/DDBJ databases">
        <title>Spirosoma sp. strain RP8 genome sequencing and assembly.</title>
        <authorList>
            <person name="Jung Y."/>
        </authorList>
    </citation>
    <scope>NUCLEOTIDE SEQUENCE [LARGE SCALE GENOMIC DNA]</scope>
    <source>
        <strain evidence="1 2">RP8</strain>
    </source>
</reference>
<evidence type="ECO:0000313" key="1">
    <source>
        <dbReference type="EMBL" id="MCK8495624.1"/>
    </source>
</evidence>
<dbReference type="RefSeq" id="WP_232563669.1">
    <property type="nucleotide sequence ID" value="NZ_JALPRF010000009.1"/>
</dbReference>
<dbReference type="Proteomes" id="UP001202180">
    <property type="component" value="Unassembled WGS sequence"/>
</dbReference>
<name>A0ABT0HU06_9BACT</name>
<organism evidence="1 2">
    <name type="scientific">Spirosoma liriopis</name>
    <dbReference type="NCBI Taxonomy" id="2937440"/>
    <lineage>
        <taxon>Bacteria</taxon>
        <taxon>Pseudomonadati</taxon>
        <taxon>Bacteroidota</taxon>
        <taxon>Cytophagia</taxon>
        <taxon>Cytophagales</taxon>
        <taxon>Cytophagaceae</taxon>
        <taxon>Spirosoma</taxon>
    </lineage>
</organism>
<evidence type="ECO:0000313" key="2">
    <source>
        <dbReference type="Proteomes" id="UP001202180"/>
    </source>
</evidence>
<dbReference type="EMBL" id="JALPRF010000009">
    <property type="protein sequence ID" value="MCK8495624.1"/>
    <property type="molecule type" value="Genomic_DNA"/>
</dbReference>
<accession>A0ABT0HU06</accession>